<evidence type="ECO:0000313" key="2">
    <source>
        <dbReference type="EMBL" id="GAA0738364.1"/>
    </source>
</evidence>
<evidence type="ECO:0000313" key="3">
    <source>
        <dbReference type="Proteomes" id="UP001501510"/>
    </source>
</evidence>
<dbReference type="Proteomes" id="UP001501510">
    <property type="component" value="Unassembled WGS sequence"/>
</dbReference>
<dbReference type="Gene3D" id="3.20.80.10">
    <property type="entry name" value="Regulatory factor, effector binding domain"/>
    <property type="match status" value="1"/>
</dbReference>
<dbReference type="EMBL" id="BAAACG010000008">
    <property type="protein sequence ID" value="GAA0738364.1"/>
    <property type="molecule type" value="Genomic_DNA"/>
</dbReference>
<proteinExistence type="predicted"/>
<feature type="domain" description="GyrI-like small molecule binding" evidence="1">
    <location>
        <begin position="18"/>
        <end position="202"/>
    </location>
</feature>
<dbReference type="RefSeq" id="WP_343760538.1">
    <property type="nucleotide sequence ID" value="NZ_BAAACG010000008.1"/>
</dbReference>
<name>A0ABN1JF91_9CLOT</name>
<accession>A0ABN1JF91</accession>
<evidence type="ECO:0000259" key="1">
    <source>
        <dbReference type="Pfam" id="PF06445"/>
    </source>
</evidence>
<dbReference type="Pfam" id="PF06445">
    <property type="entry name" value="GyrI-like"/>
    <property type="match status" value="1"/>
</dbReference>
<protein>
    <submittedName>
        <fullName evidence="2">GyrI-like domain-containing protein</fullName>
    </submittedName>
</protein>
<organism evidence="2 3">
    <name type="scientific">Clostridium oceanicum</name>
    <dbReference type="NCBI Taxonomy" id="1543"/>
    <lineage>
        <taxon>Bacteria</taxon>
        <taxon>Bacillati</taxon>
        <taxon>Bacillota</taxon>
        <taxon>Clostridia</taxon>
        <taxon>Eubacteriales</taxon>
        <taxon>Clostridiaceae</taxon>
        <taxon>Clostridium</taxon>
    </lineage>
</organism>
<keyword evidence="3" id="KW-1185">Reference proteome</keyword>
<dbReference type="InterPro" id="IPR011256">
    <property type="entry name" value="Reg_factor_effector_dom_sf"/>
</dbReference>
<dbReference type="PIRSF" id="PIRSF031644">
    <property type="entry name" value="UCP031644"/>
    <property type="match status" value="1"/>
</dbReference>
<gene>
    <name evidence="2" type="ORF">GCM10008906_15690</name>
</gene>
<dbReference type="InterPro" id="IPR029442">
    <property type="entry name" value="GyrI-like"/>
</dbReference>
<comment type="caution">
    <text evidence="2">The sequence shown here is derived from an EMBL/GenBank/DDBJ whole genome shotgun (WGS) entry which is preliminary data.</text>
</comment>
<sequence length="208" mass="24284">MKFEWRKKAKNLYLPKNKPELVTIPKFNFFMIHGEGNPNSEKYSEAIGVLYSLSYAIKMLPKKGITPEGYFDYTVFPLEGIWDLAEEARGLSTLNKDKLIYTIMIRQPEFVTDTLAKEVIQIVKKKKTHPLLHKVKFKSLEDGLCVQMMHLGSYDKEPESFSIMEDFCIKNNLNRISKTHREIYISDPRKTKTDNLKTVLRFKVEKGK</sequence>
<reference evidence="2 3" key="1">
    <citation type="journal article" date="2019" name="Int. J. Syst. Evol. Microbiol.">
        <title>The Global Catalogue of Microorganisms (GCM) 10K type strain sequencing project: providing services to taxonomists for standard genome sequencing and annotation.</title>
        <authorList>
            <consortium name="The Broad Institute Genomics Platform"/>
            <consortium name="The Broad Institute Genome Sequencing Center for Infectious Disease"/>
            <person name="Wu L."/>
            <person name="Ma J."/>
        </authorList>
    </citation>
    <scope>NUCLEOTIDE SEQUENCE [LARGE SCALE GENOMIC DNA]</scope>
    <source>
        <strain evidence="2 3">JCM 1407</strain>
    </source>
</reference>
<dbReference type="InterPro" id="IPR008319">
    <property type="entry name" value="GyrI-like_CCH_Lin2189-like"/>
</dbReference>
<dbReference type="SUPFAM" id="SSF55136">
    <property type="entry name" value="Probable bacterial effector-binding domain"/>
    <property type="match status" value="1"/>
</dbReference>